<proteinExistence type="predicted"/>
<protein>
    <submittedName>
        <fullName evidence="1">Uncharacterized protein</fullName>
    </submittedName>
</protein>
<reference evidence="1" key="1">
    <citation type="submission" date="2021-10" db="EMBL/GenBank/DDBJ databases">
        <authorList>
            <person name="Piombo E."/>
        </authorList>
    </citation>
    <scope>NUCLEOTIDE SEQUENCE</scope>
</reference>
<dbReference type="AlphaFoldDB" id="A0A9N9YN42"/>
<name>A0A9N9YN42_9HYPO</name>
<gene>
    <name evidence="1" type="ORF">CRHIZ90672A_00014155</name>
</gene>
<keyword evidence="2" id="KW-1185">Reference proteome</keyword>
<dbReference type="Proteomes" id="UP000696573">
    <property type="component" value="Unassembled WGS sequence"/>
</dbReference>
<accession>A0A9N9YN42</accession>
<evidence type="ECO:0000313" key="1">
    <source>
        <dbReference type="EMBL" id="CAH0022989.1"/>
    </source>
</evidence>
<organism evidence="1 2">
    <name type="scientific">Clonostachys rhizophaga</name>
    <dbReference type="NCBI Taxonomy" id="160324"/>
    <lineage>
        <taxon>Eukaryota</taxon>
        <taxon>Fungi</taxon>
        <taxon>Dikarya</taxon>
        <taxon>Ascomycota</taxon>
        <taxon>Pezizomycotina</taxon>
        <taxon>Sordariomycetes</taxon>
        <taxon>Hypocreomycetidae</taxon>
        <taxon>Hypocreales</taxon>
        <taxon>Bionectriaceae</taxon>
        <taxon>Clonostachys</taxon>
    </lineage>
</organism>
<dbReference type="OrthoDB" id="5427399at2759"/>
<evidence type="ECO:0000313" key="2">
    <source>
        <dbReference type="Proteomes" id="UP000696573"/>
    </source>
</evidence>
<comment type="caution">
    <text evidence="1">The sequence shown here is derived from an EMBL/GenBank/DDBJ whole genome shotgun (WGS) entry which is preliminary data.</text>
</comment>
<dbReference type="EMBL" id="CABFNQ020000689">
    <property type="protein sequence ID" value="CAH0022989.1"/>
    <property type="molecule type" value="Genomic_DNA"/>
</dbReference>
<sequence>MYPRLSLRSLRICDNRATGDSVRVPEAIFLNYVNNGTPVLGSGNRGFDQSRFIHYLQGSCATRFLFTFDGEEALMQEVKVMLENERSFLLSPGRWVELENESNETNPSESHLANAPRWVFDRFYHEDSDDGEVWVHQIEQENKHKGHKTELWKFTNRDGEVACGQYPLDWWEDWDPNNGDLAEPTPYCDDLFYLVARRQSVFMAGYKSSRSPLGAIGYDEDEGEFVSKPMCDTVAVLRTGL</sequence>